<sequence length="298" mass="33897">MEKRIQHSELSQENLQVPIHIIQVGKNQQPFIMFHGDWTGGPFYCYTLARSLGREYPFYALDPYNFNGPQKPLTFEEMATAHLQALKVLQPEGPYLLGGYCNGALVAGEVARQLQVQGEEVKLLVLITPSTLSSVPKTIHTMLRTFGPLVGLTSTRQRDVFIQLRHVLRHIYRKLLPPNNKHLVGFSQLLKLEPRLEALFPPLEALYNDYIGVFTWLACNYKPHFDPQPAKFIWVEEDLHNRAKWQAFEQNAPLVIIPGAHLACVTDHVSLLAEHLKTFVVQSQEEKASILESQLSTP</sequence>
<dbReference type="STRING" id="485913.Krac_2411"/>
<proteinExistence type="predicted"/>
<dbReference type="Pfam" id="PF00975">
    <property type="entry name" value="Thioesterase"/>
    <property type="match status" value="1"/>
</dbReference>
<reference evidence="2 3" key="1">
    <citation type="journal article" date="2011" name="Stand. Genomic Sci.">
        <title>Non-contiguous finished genome sequence and contextual data of the filamentous soil bacterium Ktedonobacter racemifer type strain (SOSP1-21).</title>
        <authorList>
            <person name="Chang Y.J."/>
            <person name="Land M."/>
            <person name="Hauser L."/>
            <person name="Chertkov O."/>
            <person name="Del Rio T.G."/>
            <person name="Nolan M."/>
            <person name="Copeland A."/>
            <person name="Tice H."/>
            <person name="Cheng J.F."/>
            <person name="Lucas S."/>
            <person name="Han C."/>
            <person name="Goodwin L."/>
            <person name="Pitluck S."/>
            <person name="Ivanova N."/>
            <person name="Ovchinikova G."/>
            <person name="Pati A."/>
            <person name="Chen A."/>
            <person name="Palaniappan K."/>
            <person name="Mavromatis K."/>
            <person name="Liolios K."/>
            <person name="Brettin T."/>
            <person name="Fiebig A."/>
            <person name="Rohde M."/>
            <person name="Abt B."/>
            <person name="Goker M."/>
            <person name="Detter J.C."/>
            <person name="Woyke T."/>
            <person name="Bristow J."/>
            <person name="Eisen J.A."/>
            <person name="Markowitz V."/>
            <person name="Hugenholtz P."/>
            <person name="Kyrpides N.C."/>
            <person name="Klenk H.P."/>
            <person name="Lapidus A."/>
        </authorList>
    </citation>
    <scope>NUCLEOTIDE SEQUENCE [LARGE SCALE GENOMIC DNA]</scope>
    <source>
        <strain evidence="3">DSM 44963</strain>
    </source>
</reference>
<keyword evidence="3" id="KW-1185">Reference proteome</keyword>
<evidence type="ECO:0000313" key="2">
    <source>
        <dbReference type="EMBL" id="EFH81674.1"/>
    </source>
</evidence>
<dbReference type="eggNOG" id="COG3319">
    <property type="taxonomic scope" value="Bacteria"/>
</dbReference>
<feature type="domain" description="Thioesterase" evidence="1">
    <location>
        <begin position="41"/>
        <end position="161"/>
    </location>
</feature>
<evidence type="ECO:0000313" key="3">
    <source>
        <dbReference type="Proteomes" id="UP000004508"/>
    </source>
</evidence>
<dbReference type="InterPro" id="IPR001031">
    <property type="entry name" value="Thioesterase"/>
</dbReference>
<dbReference type="AlphaFoldDB" id="D6U594"/>
<dbReference type="SUPFAM" id="SSF53474">
    <property type="entry name" value="alpha/beta-Hydrolases"/>
    <property type="match status" value="1"/>
</dbReference>
<evidence type="ECO:0000259" key="1">
    <source>
        <dbReference type="Pfam" id="PF00975"/>
    </source>
</evidence>
<protein>
    <submittedName>
        <fullName evidence="2">Thioesterase</fullName>
    </submittedName>
</protein>
<dbReference type="InParanoid" id="D6U594"/>
<dbReference type="InterPro" id="IPR029058">
    <property type="entry name" value="AB_hydrolase_fold"/>
</dbReference>
<comment type="caution">
    <text evidence="2">The sequence shown here is derived from an EMBL/GenBank/DDBJ whole genome shotgun (WGS) entry which is preliminary data.</text>
</comment>
<dbReference type="EMBL" id="ADVG01000004">
    <property type="protein sequence ID" value="EFH81674.1"/>
    <property type="molecule type" value="Genomic_DNA"/>
</dbReference>
<accession>D6U594</accession>
<dbReference type="Proteomes" id="UP000004508">
    <property type="component" value="Unassembled WGS sequence"/>
</dbReference>
<dbReference type="OrthoDB" id="159589at2"/>
<dbReference type="RefSeq" id="WP_007919193.1">
    <property type="nucleotide sequence ID" value="NZ_ADVG01000004.1"/>
</dbReference>
<name>D6U594_KTERA</name>
<gene>
    <name evidence="2" type="ORF">Krac_2411</name>
</gene>
<dbReference type="Gene3D" id="3.40.50.1820">
    <property type="entry name" value="alpha/beta hydrolase"/>
    <property type="match status" value="1"/>
</dbReference>
<organism evidence="2 3">
    <name type="scientific">Ktedonobacter racemifer DSM 44963</name>
    <dbReference type="NCBI Taxonomy" id="485913"/>
    <lineage>
        <taxon>Bacteria</taxon>
        <taxon>Bacillati</taxon>
        <taxon>Chloroflexota</taxon>
        <taxon>Ktedonobacteria</taxon>
        <taxon>Ktedonobacterales</taxon>
        <taxon>Ktedonobacteraceae</taxon>
        <taxon>Ktedonobacter</taxon>
    </lineage>
</organism>